<evidence type="ECO:0000256" key="1">
    <source>
        <dbReference type="ARBA" id="ARBA00009237"/>
    </source>
</evidence>
<keyword evidence="10" id="KW-1015">Disulfide bond</keyword>
<dbReference type="SUPFAM" id="SSF90112">
    <property type="entry name" value="Neurotransmitter-gated ion-channel transmembrane pore"/>
    <property type="match status" value="1"/>
</dbReference>
<dbReference type="SUPFAM" id="SSF63712">
    <property type="entry name" value="Nicotinic receptor ligand binding domain-like"/>
    <property type="match status" value="1"/>
</dbReference>
<gene>
    <name evidence="20" type="ORF">EVEC_LOCUS10565</name>
</gene>
<sequence length="306" mass="35621">MKLTTFKHPLHCTMLLLLLILAVLCCCFSCLKATESELVRKVLKGYEILERPVPNAMLPLRVSMGIVLQQIIQVDEKNQIVDANVWIKLSWYDYKIKWDPRNYSGIKFLRLKKDRVWTPDILMYNSAHRQFDAVYMTDVVADYNGLMKWKLPGIFKLTCTVNIVWFPFDEQQCFMKFGSWTYDGSKLNLTEAENSFDTSNYMDNGEWILKNTSVTRAIRYYTCCPEPYYDMEFQFTLKRRTEAYAFNLLIPCSLLTMLTLVGFIVPPEAGEKVSYQVSLMLSICIFQNYVSEMSPPTSEALPFLDT</sequence>
<dbReference type="EMBL" id="UXUI01010953">
    <property type="protein sequence ID" value="VDD95814.1"/>
    <property type="molecule type" value="Genomic_DNA"/>
</dbReference>
<dbReference type="STRING" id="51028.A0A0N4VK69"/>
<protein>
    <submittedName>
        <fullName evidence="22">Neur_chan_LBD domain-containing protein</fullName>
    </submittedName>
</protein>
<dbReference type="GO" id="GO:0022848">
    <property type="term" value="F:acetylcholine-gated monoatomic cation-selective channel activity"/>
    <property type="evidence" value="ECO:0007669"/>
    <property type="project" value="InterPro"/>
</dbReference>
<evidence type="ECO:0000313" key="20">
    <source>
        <dbReference type="EMBL" id="VDD95814.1"/>
    </source>
</evidence>
<evidence type="ECO:0000256" key="10">
    <source>
        <dbReference type="ARBA" id="ARBA00023157"/>
    </source>
</evidence>
<evidence type="ECO:0000256" key="3">
    <source>
        <dbReference type="ARBA" id="ARBA00022475"/>
    </source>
</evidence>
<reference evidence="20 21" key="2">
    <citation type="submission" date="2018-10" db="EMBL/GenBank/DDBJ databases">
        <authorList>
            <consortium name="Pathogen Informatics"/>
        </authorList>
    </citation>
    <scope>NUCLEOTIDE SEQUENCE [LARGE SCALE GENOMIC DNA]</scope>
</reference>
<dbReference type="PROSITE" id="PS00236">
    <property type="entry name" value="NEUROTR_ION_CHANNEL"/>
    <property type="match status" value="1"/>
</dbReference>
<evidence type="ECO:0000256" key="6">
    <source>
        <dbReference type="ARBA" id="ARBA00022989"/>
    </source>
</evidence>
<evidence type="ECO:0000256" key="16">
    <source>
        <dbReference type="ARBA" id="ARBA00034104"/>
    </source>
</evidence>
<dbReference type="PRINTS" id="PR00252">
    <property type="entry name" value="NRIONCHANNEL"/>
</dbReference>
<dbReference type="GO" id="GO:0045211">
    <property type="term" value="C:postsynaptic membrane"/>
    <property type="evidence" value="ECO:0007669"/>
    <property type="project" value="UniProtKB-SubCell"/>
</dbReference>
<evidence type="ECO:0000256" key="11">
    <source>
        <dbReference type="ARBA" id="ARBA00023170"/>
    </source>
</evidence>
<keyword evidence="12" id="KW-0325">Glycoprotein</keyword>
<dbReference type="InterPro" id="IPR038050">
    <property type="entry name" value="Neuro_actylchol_rec"/>
</dbReference>
<evidence type="ECO:0000256" key="4">
    <source>
        <dbReference type="ARBA" id="ARBA00022692"/>
    </source>
</evidence>
<keyword evidence="9 17" id="KW-0472">Membrane</keyword>
<keyword evidence="15 17" id="KW-0407">Ion channel</keyword>
<evidence type="ECO:0000313" key="21">
    <source>
        <dbReference type="Proteomes" id="UP000274131"/>
    </source>
</evidence>
<reference evidence="22" key="1">
    <citation type="submission" date="2017-02" db="UniProtKB">
        <authorList>
            <consortium name="WormBaseParasite"/>
        </authorList>
    </citation>
    <scope>IDENTIFICATION</scope>
</reference>
<evidence type="ECO:0000256" key="7">
    <source>
        <dbReference type="ARBA" id="ARBA00023018"/>
    </source>
</evidence>
<feature type="domain" description="Neurotransmitter-gated ion-channel ligand-binding" evidence="18">
    <location>
        <begin position="35"/>
        <end position="241"/>
    </location>
</feature>
<keyword evidence="13" id="KW-0628">Postsynaptic cell membrane</keyword>
<dbReference type="Gene3D" id="1.20.58.390">
    <property type="entry name" value="Neurotransmitter-gated ion-channel transmembrane domain"/>
    <property type="match status" value="1"/>
</dbReference>
<keyword evidence="14" id="KW-1071">Ligand-gated ion channel</keyword>
<dbReference type="CDD" id="cd18997">
    <property type="entry name" value="LGIC_ECD_nAChR"/>
    <property type="match status" value="1"/>
</dbReference>
<evidence type="ECO:0000259" key="19">
    <source>
        <dbReference type="Pfam" id="PF02932"/>
    </source>
</evidence>
<dbReference type="PANTHER" id="PTHR18945">
    <property type="entry name" value="NEUROTRANSMITTER GATED ION CHANNEL"/>
    <property type="match status" value="1"/>
</dbReference>
<keyword evidence="4 17" id="KW-0812">Transmembrane</keyword>
<dbReference type="FunFam" id="2.70.170.10:FF:000016">
    <property type="entry name" value="Nicotinic acetylcholine receptor subunit"/>
    <property type="match status" value="1"/>
</dbReference>
<dbReference type="Gene3D" id="2.70.170.10">
    <property type="entry name" value="Neurotransmitter-gated ion-channel ligand-binding domain"/>
    <property type="match status" value="1"/>
</dbReference>
<evidence type="ECO:0000313" key="22">
    <source>
        <dbReference type="WBParaSite" id="EVEC_0001125101-mRNA-1"/>
    </source>
</evidence>
<dbReference type="AlphaFoldDB" id="A0A0N4VK69"/>
<dbReference type="WBParaSite" id="EVEC_0001125101-mRNA-1">
    <property type="protein sequence ID" value="EVEC_0001125101-mRNA-1"/>
    <property type="gene ID" value="EVEC_0001125101"/>
</dbReference>
<feature type="domain" description="Neurotransmitter-gated ion-channel transmembrane" evidence="19">
    <location>
        <begin position="248"/>
        <end position="303"/>
    </location>
</feature>
<evidence type="ECO:0000256" key="2">
    <source>
        <dbReference type="ARBA" id="ARBA00022448"/>
    </source>
</evidence>
<accession>A0A0N4VK69</accession>
<evidence type="ECO:0000256" key="14">
    <source>
        <dbReference type="ARBA" id="ARBA00023286"/>
    </source>
</evidence>
<comment type="subcellular location">
    <subcellularLocation>
        <location evidence="16">Postsynaptic cell membrane</location>
        <topology evidence="16">Multi-pass membrane protein</topology>
    </subcellularLocation>
</comment>
<evidence type="ECO:0000256" key="13">
    <source>
        <dbReference type="ARBA" id="ARBA00023257"/>
    </source>
</evidence>
<keyword evidence="3" id="KW-1003">Cell membrane</keyword>
<evidence type="ECO:0000256" key="12">
    <source>
        <dbReference type="ARBA" id="ARBA00023180"/>
    </source>
</evidence>
<evidence type="ECO:0000256" key="5">
    <source>
        <dbReference type="ARBA" id="ARBA00022729"/>
    </source>
</evidence>
<keyword evidence="21" id="KW-1185">Reference proteome</keyword>
<dbReference type="InterPro" id="IPR018000">
    <property type="entry name" value="Neurotransmitter_ion_chnl_CS"/>
</dbReference>
<keyword evidence="7" id="KW-0770">Synapse</keyword>
<evidence type="ECO:0000256" key="17">
    <source>
        <dbReference type="RuleBase" id="RU000687"/>
    </source>
</evidence>
<organism evidence="22">
    <name type="scientific">Enterobius vermicularis</name>
    <name type="common">Human pinworm</name>
    <dbReference type="NCBI Taxonomy" id="51028"/>
    <lineage>
        <taxon>Eukaryota</taxon>
        <taxon>Metazoa</taxon>
        <taxon>Ecdysozoa</taxon>
        <taxon>Nematoda</taxon>
        <taxon>Chromadorea</taxon>
        <taxon>Rhabditida</taxon>
        <taxon>Spirurina</taxon>
        <taxon>Oxyuridomorpha</taxon>
        <taxon>Oxyuroidea</taxon>
        <taxon>Oxyuridae</taxon>
        <taxon>Enterobius</taxon>
    </lineage>
</organism>
<dbReference type="PRINTS" id="PR00254">
    <property type="entry name" value="NICOTINICR"/>
</dbReference>
<keyword evidence="5 17" id="KW-0732">Signal</keyword>
<keyword evidence="6 17" id="KW-1133">Transmembrane helix</keyword>
<dbReference type="Proteomes" id="UP000274131">
    <property type="component" value="Unassembled WGS sequence"/>
</dbReference>
<dbReference type="GO" id="GO:0004888">
    <property type="term" value="F:transmembrane signaling receptor activity"/>
    <property type="evidence" value="ECO:0007669"/>
    <property type="project" value="InterPro"/>
</dbReference>
<evidence type="ECO:0000256" key="8">
    <source>
        <dbReference type="ARBA" id="ARBA00023065"/>
    </source>
</evidence>
<dbReference type="OrthoDB" id="5975154at2759"/>
<feature type="signal peptide" evidence="17">
    <location>
        <begin position="1"/>
        <end position="33"/>
    </location>
</feature>
<evidence type="ECO:0000259" key="18">
    <source>
        <dbReference type="Pfam" id="PF02931"/>
    </source>
</evidence>
<dbReference type="InterPro" id="IPR036734">
    <property type="entry name" value="Neur_chan_lig-bd_sf"/>
</dbReference>
<keyword evidence="8 17" id="KW-0406">Ion transport</keyword>
<evidence type="ECO:0000256" key="9">
    <source>
        <dbReference type="ARBA" id="ARBA00023136"/>
    </source>
</evidence>
<dbReference type="InterPro" id="IPR006202">
    <property type="entry name" value="Neur_chan_lig-bd"/>
</dbReference>
<comment type="caution">
    <text evidence="17">Lacks conserved residue(s) required for the propagation of feature annotation.</text>
</comment>
<dbReference type="InterPro" id="IPR006201">
    <property type="entry name" value="Neur_channel"/>
</dbReference>
<keyword evidence="11" id="KW-0675">Receptor</keyword>
<comment type="similarity">
    <text evidence="1">Belongs to the ligand-gated ion channel (TC 1.A.9) family. Acetylcholine receptor (TC 1.A.9.1) subfamily.</text>
</comment>
<evidence type="ECO:0000256" key="15">
    <source>
        <dbReference type="ARBA" id="ARBA00023303"/>
    </source>
</evidence>
<dbReference type="InterPro" id="IPR006029">
    <property type="entry name" value="Neurotrans-gated_channel_TM"/>
</dbReference>
<dbReference type="CDD" id="cd19051">
    <property type="entry name" value="LGIC_TM_cation"/>
    <property type="match status" value="1"/>
</dbReference>
<feature type="chain" id="PRO_5043073199" evidence="17">
    <location>
        <begin position="34"/>
        <end position="306"/>
    </location>
</feature>
<dbReference type="InterPro" id="IPR002394">
    <property type="entry name" value="Nicotinic_acetylcholine_rcpt"/>
</dbReference>
<dbReference type="Pfam" id="PF02932">
    <property type="entry name" value="Neur_chan_memb"/>
    <property type="match status" value="1"/>
</dbReference>
<dbReference type="InterPro" id="IPR036719">
    <property type="entry name" value="Neuro-gated_channel_TM_sf"/>
</dbReference>
<proteinExistence type="inferred from homology"/>
<keyword evidence="2 17" id="KW-0813">Transport</keyword>
<name>A0A0N4VK69_ENTVE</name>
<dbReference type="Pfam" id="PF02931">
    <property type="entry name" value="Neur_chan_LBD"/>
    <property type="match status" value="1"/>
</dbReference>
<feature type="transmembrane region" description="Helical" evidence="17">
    <location>
        <begin position="244"/>
        <end position="266"/>
    </location>
</feature>